<dbReference type="Proteomes" id="UP000199542">
    <property type="component" value="Unassembled WGS sequence"/>
</dbReference>
<evidence type="ECO:0000256" key="3">
    <source>
        <dbReference type="ARBA" id="ARBA00023219"/>
    </source>
</evidence>
<dbReference type="InterPro" id="IPR020991">
    <property type="entry name" value="Connector_podovirus"/>
</dbReference>
<protein>
    <submittedName>
        <fullName evidence="4">Bacteriophage head to tail connecting protein</fullName>
    </submittedName>
</protein>
<evidence type="ECO:0000313" key="4">
    <source>
        <dbReference type="EMBL" id="SCW39127.1"/>
    </source>
</evidence>
<evidence type="ECO:0000313" key="5">
    <source>
        <dbReference type="Proteomes" id="UP000199542"/>
    </source>
</evidence>
<accession>A0A1G4Q3T2</accession>
<dbReference type="Pfam" id="PF12236">
    <property type="entry name" value="Head-tail_con"/>
    <property type="match status" value="1"/>
</dbReference>
<organism evidence="4 5">
    <name type="scientific">Rhizobium mongolense subsp. loessense</name>
    <dbReference type="NCBI Taxonomy" id="158890"/>
    <lineage>
        <taxon>Bacteria</taxon>
        <taxon>Pseudomonadati</taxon>
        <taxon>Pseudomonadota</taxon>
        <taxon>Alphaproteobacteria</taxon>
        <taxon>Hyphomicrobiales</taxon>
        <taxon>Rhizobiaceae</taxon>
        <taxon>Rhizobium/Agrobacterium group</taxon>
        <taxon>Rhizobium</taxon>
    </lineage>
</organism>
<sequence>MVDQAGKDLMAIDSRLFTAKGSIDSLHQEIAEFFYPERASFTKEITLGEEFASHLTDFYPVLVRRELGDQISSMVRPSDSQWFKAKASNERISRASDAASFLEFMTDVNRSILYSRDSGYRRAAKDCEQDWAAFGMGWTQVAYTKKRDNLLFKTHHPKNMAGCEGPDGQVNHVHRKCDMKANAMAHLFGESKLPQPVKNALKEKNLKDSFKVRHIFIPLDIYEPYRKFPKGAKWADIYVTEDGTILQEIPAFTFDYIVPRWQTLDGHMYAVSPATIIALPQARMIQRMMMTIIEAGEKQVDPPMIATQDAVVSPIDLSSNGITYIDSEYDERLGAALRAVELGKNTGLGVDLVNDARARLADAFYINKLAPMASIQGQDVTAYQASQIVQEYIRHALPLFEPIEDEWTGRTLDLVTEKVMRAGGYGPVDRNGIPVDMPDILLGQNITYEFNNSLKEARDRQVIGAFQESAQLLQAAMALDPTLRTDVDTRTAFRDAFGSVPNGRSDWLIDAQQAEASRRQMQQAMAEQQQMQQLSQGAEVAGQVGNAAQQLQAATAG</sequence>
<keyword evidence="2" id="KW-1188">Viral release from host cell</keyword>
<name>A0A1G4Q3T2_9HYPH</name>
<evidence type="ECO:0000256" key="1">
    <source>
        <dbReference type="ARBA" id="ARBA00004328"/>
    </source>
</evidence>
<dbReference type="EMBL" id="FMTM01000001">
    <property type="protein sequence ID" value="SCW39127.1"/>
    <property type="molecule type" value="Genomic_DNA"/>
</dbReference>
<reference evidence="4 5" key="1">
    <citation type="submission" date="2016-10" db="EMBL/GenBank/DDBJ databases">
        <authorList>
            <person name="de Groot N.N."/>
        </authorList>
    </citation>
    <scope>NUCLEOTIDE SEQUENCE [LARGE SCALE GENOMIC DNA]</scope>
    <source>
        <strain evidence="4 5">CGMCC 1.3401</strain>
    </source>
</reference>
<proteinExistence type="predicted"/>
<dbReference type="RefSeq" id="WP_092584005.1">
    <property type="nucleotide sequence ID" value="NZ_FMTM01000001.1"/>
</dbReference>
<comment type="subcellular location">
    <subcellularLocation>
        <location evidence="1">Virion</location>
    </subcellularLocation>
</comment>
<keyword evidence="3" id="KW-0231">Viral genome packaging</keyword>
<gene>
    <name evidence="4" type="ORF">SAMN02927900_01299</name>
</gene>
<dbReference type="AlphaFoldDB" id="A0A1G4Q3T2"/>
<evidence type="ECO:0000256" key="2">
    <source>
        <dbReference type="ARBA" id="ARBA00022612"/>
    </source>
</evidence>